<proteinExistence type="predicted"/>
<keyword evidence="1" id="KW-0732">Signal</keyword>
<dbReference type="GO" id="GO:0005524">
    <property type="term" value="F:ATP binding"/>
    <property type="evidence" value="ECO:0007669"/>
    <property type="project" value="InterPro"/>
</dbReference>
<organism evidence="3 4">
    <name type="scientific">Macrolepiota fuliginosa MF-IS2</name>
    <dbReference type="NCBI Taxonomy" id="1400762"/>
    <lineage>
        <taxon>Eukaryota</taxon>
        <taxon>Fungi</taxon>
        <taxon>Dikarya</taxon>
        <taxon>Basidiomycota</taxon>
        <taxon>Agaricomycotina</taxon>
        <taxon>Agaricomycetes</taxon>
        <taxon>Agaricomycetidae</taxon>
        <taxon>Agaricales</taxon>
        <taxon>Agaricineae</taxon>
        <taxon>Agaricaceae</taxon>
        <taxon>Macrolepiota</taxon>
    </lineage>
</organism>
<dbReference type="OrthoDB" id="3271139at2759"/>
<dbReference type="InterPro" id="IPR040976">
    <property type="entry name" value="Pkinase_fungal"/>
</dbReference>
<dbReference type="Gene3D" id="1.10.510.10">
    <property type="entry name" value="Transferase(Phosphotransferase) domain 1"/>
    <property type="match status" value="1"/>
</dbReference>
<evidence type="ECO:0000313" key="3">
    <source>
        <dbReference type="EMBL" id="KAF9443269.1"/>
    </source>
</evidence>
<feature type="chain" id="PRO_5040131144" description="Protein kinase domain-containing protein" evidence="1">
    <location>
        <begin position="20"/>
        <end position="83"/>
    </location>
</feature>
<dbReference type="InterPro" id="IPR011009">
    <property type="entry name" value="Kinase-like_dom_sf"/>
</dbReference>
<keyword evidence="4" id="KW-1185">Reference proteome</keyword>
<sequence length="83" mass="9766">MLKSIVALVFPFLAGWVHRDISPDNILFQEDPNQKGKLIDFEFAKRVSSDHRMPDDMCMSGFIPYDMRVGAFRRRHYNPQHDL</sequence>
<protein>
    <recommendedName>
        <fullName evidence="2">Protein kinase domain-containing protein</fullName>
    </recommendedName>
</protein>
<feature type="signal peptide" evidence="1">
    <location>
        <begin position="1"/>
        <end position="19"/>
    </location>
</feature>
<dbReference type="AlphaFoldDB" id="A0A9P5X286"/>
<name>A0A9P5X286_9AGAR</name>
<accession>A0A9P5X286</accession>
<dbReference type="Pfam" id="PF17667">
    <property type="entry name" value="Pkinase_fungal"/>
    <property type="match status" value="1"/>
</dbReference>
<dbReference type="EMBL" id="MU151496">
    <property type="protein sequence ID" value="KAF9443269.1"/>
    <property type="molecule type" value="Genomic_DNA"/>
</dbReference>
<feature type="domain" description="Protein kinase" evidence="2">
    <location>
        <begin position="1"/>
        <end position="83"/>
    </location>
</feature>
<dbReference type="GO" id="GO:0004672">
    <property type="term" value="F:protein kinase activity"/>
    <property type="evidence" value="ECO:0007669"/>
    <property type="project" value="InterPro"/>
</dbReference>
<gene>
    <name evidence="3" type="ORF">P691DRAFT_809213</name>
</gene>
<evidence type="ECO:0000313" key="4">
    <source>
        <dbReference type="Proteomes" id="UP000807342"/>
    </source>
</evidence>
<evidence type="ECO:0000259" key="2">
    <source>
        <dbReference type="PROSITE" id="PS50011"/>
    </source>
</evidence>
<reference evidence="3" key="1">
    <citation type="submission" date="2020-11" db="EMBL/GenBank/DDBJ databases">
        <authorList>
            <consortium name="DOE Joint Genome Institute"/>
            <person name="Ahrendt S."/>
            <person name="Riley R."/>
            <person name="Andreopoulos W."/>
            <person name="Labutti K."/>
            <person name="Pangilinan J."/>
            <person name="Ruiz-Duenas F.J."/>
            <person name="Barrasa J.M."/>
            <person name="Sanchez-Garcia M."/>
            <person name="Camarero S."/>
            <person name="Miyauchi S."/>
            <person name="Serrano A."/>
            <person name="Linde D."/>
            <person name="Babiker R."/>
            <person name="Drula E."/>
            <person name="Ayuso-Fernandez I."/>
            <person name="Pacheco R."/>
            <person name="Padilla G."/>
            <person name="Ferreira P."/>
            <person name="Barriuso J."/>
            <person name="Kellner H."/>
            <person name="Castanera R."/>
            <person name="Alfaro M."/>
            <person name="Ramirez L."/>
            <person name="Pisabarro A.G."/>
            <person name="Kuo A."/>
            <person name="Tritt A."/>
            <person name="Lipzen A."/>
            <person name="He G."/>
            <person name="Yan M."/>
            <person name="Ng V."/>
            <person name="Cullen D."/>
            <person name="Martin F."/>
            <person name="Rosso M.-N."/>
            <person name="Henrissat B."/>
            <person name="Hibbett D."/>
            <person name="Martinez A.T."/>
            <person name="Grigoriev I.V."/>
        </authorList>
    </citation>
    <scope>NUCLEOTIDE SEQUENCE</scope>
    <source>
        <strain evidence="3">MF-IS2</strain>
    </source>
</reference>
<evidence type="ECO:0000256" key="1">
    <source>
        <dbReference type="SAM" id="SignalP"/>
    </source>
</evidence>
<dbReference type="SUPFAM" id="SSF56112">
    <property type="entry name" value="Protein kinase-like (PK-like)"/>
    <property type="match status" value="1"/>
</dbReference>
<comment type="caution">
    <text evidence="3">The sequence shown here is derived from an EMBL/GenBank/DDBJ whole genome shotgun (WGS) entry which is preliminary data.</text>
</comment>
<dbReference type="PROSITE" id="PS50011">
    <property type="entry name" value="PROTEIN_KINASE_DOM"/>
    <property type="match status" value="1"/>
</dbReference>
<dbReference type="InterPro" id="IPR000719">
    <property type="entry name" value="Prot_kinase_dom"/>
</dbReference>
<dbReference type="Proteomes" id="UP000807342">
    <property type="component" value="Unassembled WGS sequence"/>
</dbReference>